<dbReference type="SUPFAM" id="SSF51735">
    <property type="entry name" value="NAD(P)-binding Rossmann-fold domains"/>
    <property type="match status" value="2"/>
</dbReference>
<dbReference type="SMART" id="SM00829">
    <property type="entry name" value="PKS_ER"/>
    <property type="match status" value="1"/>
</dbReference>
<dbReference type="Gene3D" id="3.90.180.10">
    <property type="entry name" value="Medium-chain alcohol dehydrogenases, catalytic domain"/>
    <property type="match status" value="2"/>
</dbReference>
<evidence type="ECO:0000256" key="3">
    <source>
        <dbReference type="ARBA" id="ARBA00022723"/>
    </source>
</evidence>
<evidence type="ECO:0000256" key="4">
    <source>
        <dbReference type="ARBA" id="ARBA00022833"/>
    </source>
</evidence>
<evidence type="ECO:0000256" key="1">
    <source>
        <dbReference type="ARBA" id="ARBA00001947"/>
    </source>
</evidence>
<dbReference type="SUPFAM" id="SSF50129">
    <property type="entry name" value="GroES-like"/>
    <property type="match status" value="1"/>
</dbReference>
<comment type="similarity">
    <text evidence="2">Belongs to the zinc-containing alcohol dehydrogenase family.</text>
</comment>
<dbReference type="SUPFAM" id="SSF55347">
    <property type="entry name" value="Glyceraldehyde-3-phosphate dehydrogenase-like, C-terminal domain"/>
    <property type="match status" value="1"/>
</dbReference>
<comment type="caution">
    <text evidence="7">The sequence shown here is derived from an EMBL/GenBank/DDBJ whole genome shotgun (WGS) entry which is preliminary data.</text>
</comment>
<dbReference type="Gene3D" id="3.40.50.720">
    <property type="entry name" value="NAD(P)-binding Rossmann-like Domain"/>
    <property type="match status" value="2"/>
</dbReference>
<proteinExistence type="inferred from homology"/>
<reference evidence="7 8" key="1">
    <citation type="journal article" date="2016" name="Antonie Van Leeuwenhoek">
        <title>Dongia soli sp. nov., isolated from soil from Dokdo, Korea.</title>
        <authorList>
            <person name="Kim D.U."/>
            <person name="Lee H."/>
            <person name="Kim H."/>
            <person name="Kim S.G."/>
            <person name="Ka J.O."/>
        </authorList>
    </citation>
    <scope>NUCLEOTIDE SEQUENCE [LARGE SCALE GENOMIC DNA]</scope>
    <source>
        <strain evidence="7 8">D78</strain>
    </source>
</reference>
<evidence type="ECO:0000256" key="2">
    <source>
        <dbReference type="ARBA" id="ARBA00008072"/>
    </source>
</evidence>
<name>A0ABU5E9V4_9PROT</name>
<evidence type="ECO:0000313" key="8">
    <source>
        <dbReference type="Proteomes" id="UP001279642"/>
    </source>
</evidence>
<dbReference type="InterPro" id="IPR013149">
    <property type="entry name" value="ADH-like_C"/>
</dbReference>
<dbReference type="Pfam" id="PF22725">
    <property type="entry name" value="GFO_IDH_MocA_C3"/>
    <property type="match status" value="1"/>
</dbReference>
<evidence type="ECO:0000256" key="5">
    <source>
        <dbReference type="ARBA" id="ARBA00023002"/>
    </source>
</evidence>
<keyword evidence="4" id="KW-0862">Zinc</keyword>
<protein>
    <submittedName>
        <fullName evidence="7">Bi-domain-containing oxidoreductase</fullName>
    </submittedName>
</protein>
<evidence type="ECO:0000259" key="6">
    <source>
        <dbReference type="SMART" id="SM00829"/>
    </source>
</evidence>
<dbReference type="RefSeq" id="WP_320507827.1">
    <property type="nucleotide sequence ID" value="NZ_JAXCLW010000002.1"/>
</dbReference>
<organism evidence="7 8">
    <name type="scientific">Dongia soli</name>
    <dbReference type="NCBI Taxonomy" id="600628"/>
    <lineage>
        <taxon>Bacteria</taxon>
        <taxon>Pseudomonadati</taxon>
        <taxon>Pseudomonadota</taxon>
        <taxon>Alphaproteobacteria</taxon>
        <taxon>Rhodospirillales</taxon>
        <taxon>Dongiaceae</taxon>
        <taxon>Dongia</taxon>
    </lineage>
</organism>
<dbReference type="InterPro" id="IPR020843">
    <property type="entry name" value="ER"/>
</dbReference>
<dbReference type="Pfam" id="PF01408">
    <property type="entry name" value="GFO_IDH_MocA"/>
    <property type="match status" value="1"/>
</dbReference>
<dbReference type="InterPro" id="IPR011032">
    <property type="entry name" value="GroES-like_sf"/>
</dbReference>
<keyword evidence="3" id="KW-0479">Metal-binding</keyword>
<dbReference type="PANTHER" id="PTHR43350:SF19">
    <property type="entry name" value="D-GULOSIDE 3-DEHYDROGENASE"/>
    <property type="match status" value="1"/>
</dbReference>
<gene>
    <name evidence="7" type="ORF">SMD27_07915</name>
</gene>
<dbReference type="Gene3D" id="3.30.360.10">
    <property type="entry name" value="Dihydrodipicolinate Reductase, domain 2"/>
    <property type="match status" value="1"/>
</dbReference>
<feature type="domain" description="Enoyl reductase (ER)" evidence="6">
    <location>
        <begin position="59"/>
        <end position="365"/>
    </location>
</feature>
<keyword evidence="8" id="KW-1185">Reference proteome</keyword>
<comment type="cofactor">
    <cofactor evidence="1">
        <name>Zn(2+)</name>
        <dbReference type="ChEBI" id="CHEBI:29105"/>
    </cofactor>
</comment>
<dbReference type="Proteomes" id="UP001279642">
    <property type="component" value="Unassembled WGS sequence"/>
</dbReference>
<sequence>MKQVLQSLKNGEVWLEDVPQPLIRSNHVLIRTSRSIVSAGTEKMLIDFGKANLLNKARQQPDKVREVVDKIKTDGLLPTIEAVQGKLDQAIPLGYCNVGTVIGVGEGVTQFAVGDRVVSNGPHAEVVCVPQNLCAHVPDNVSDESAAFTVLGAIALQGIRLLNTTLGETVAVIGLGLIGLISVQLLRASGCRVIGIDFPGRRLELARQFGAEVIELGRDDVDPVATAIGMTDGVGVDAVVIAAATKSNDPVHQAAQMCRKRGRIVLVGVVGLQLQRADFYEKELTFQVSCSYGPGRYDPQYEQKGNDYPLPFVRWTAQRNFDALLSIMSSGQIDLDPLLSHRFQIDSAMEAYATLEAGGSLGILLRYRNDASVAGEIGTAETRPHVVYLPQAKAAEQTHRLSVGFIGAGGYANKVLLPAFSKASASCTAIASLGGVSAARAAKKFGSSMATTDLREILENPRIDAVVIATRHDSHASLVETALTQGKYVFVEKPLVTTSEQLARLEDLFRREPHLGSRLMVGFNRRFSPLISRCKEQLRTLQEPKIVLMTINAGAIPREHWSQDDQAGGGRIIGEACHFIDLATYLVGSPVTGMQVTSMAGLPVTDRRDDKVSFTLQYADGSLCTIVYAANGHKSFPKERVEIFAGNRVLQIDNFRSLRGYGWPRRINSSLWRQDKGNNACVAQFVESARNRQPCPIPLEELMEVSKVTLDVASRARS</sequence>
<dbReference type="InterPro" id="IPR036291">
    <property type="entry name" value="NAD(P)-bd_dom_sf"/>
</dbReference>
<keyword evidence="5" id="KW-0560">Oxidoreductase</keyword>
<dbReference type="CDD" id="cd08255">
    <property type="entry name" value="2-desacetyl-2-hydroxyethyl_bacteriochlorophyllide_like"/>
    <property type="match status" value="1"/>
</dbReference>
<dbReference type="EMBL" id="JAXCLW010000002">
    <property type="protein sequence ID" value="MDY0882765.1"/>
    <property type="molecule type" value="Genomic_DNA"/>
</dbReference>
<dbReference type="InterPro" id="IPR055170">
    <property type="entry name" value="GFO_IDH_MocA-like_dom"/>
</dbReference>
<dbReference type="Pfam" id="PF00107">
    <property type="entry name" value="ADH_zinc_N"/>
    <property type="match status" value="1"/>
</dbReference>
<accession>A0ABU5E9V4</accession>
<dbReference type="PANTHER" id="PTHR43350">
    <property type="entry name" value="NAD-DEPENDENT ALCOHOL DEHYDROGENASE"/>
    <property type="match status" value="1"/>
</dbReference>
<dbReference type="InterPro" id="IPR000683">
    <property type="entry name" value="Gfo/Idh/MocA-like_OxRdtase_N"/>
</dbReference>
<evidence type="ECO:0000313" key="7">
    <source>
        <dbReference type="EMBL" id="MDY0882765.1"/>
    </source>
</evidence>